<name>A0AAV4BGW6_9GAST</name>
<dbReference type="AlphaFoldDB" id="A0AAV4BGW6"/>
<sequence length="224" mass="25122">MAAARNTLETLWRPPKALLSLLGSHQIDSVYAKTTLARGKITVNKKKNSPTVIVLGGVKWLSLLMNLKISVRRKHIHLRDMIIQEERKISGGQLQNFIRGMRSSTLWSSMEINSGLSTVVGKLHRNIRSVRRQDSKPTAASATYPSSTPQPGTDITPAHRNRLCQDIATEYAYREGLCGASDPEDYVSVARERYTCKHRCGRARTLGEMLFKCSCDEICLIHED</sequence>
<evidence type="ECO:0000313" key="3">
    <source>
        <dbReference type="Proteomes" id="UP000735302"/>
    </source>
</evidence>
<protein>
    <submittedName>
        <fullName evidence="2">Uncharacterized protein</fullName>
    </submittedName>
</protein>
<reference evidence="2 3" key="1">
    <citation type="journal article" date="2021" name="Elife">
        <title>Chloroplast acquisition without the gene transfer in kleptoplastic sea slugs, Plakobranchus ocellatus.</title>
        <authorList>
            <person name="Maeda T."/>
            <person name="Takahashi S."/>
            <person name="Yoshida T."/>
            <person name="Shimamura S."/>
            <person name="Takaki Y."/>
            <person name="Nagai Y."/>
            <person name="Toyoda A."/>
            <person name="Suzuki Y."/>
            <person name="Arimoto A."/>
            <person name="Ishii H."/>
            <person name="Satoh N."/>
            <person name="Nishiyama T."/>
            <person name="Hasebe M."/>
            <person name="Maruyama T."/>
            <person name="Minagawa J."/>
            <person name="Obokata J."/>
            <person name="Shigenobu S."/>
        </authorList>
    </citation>
    <scope>NUCLEOTIDE SEQUENCE [LARGE SCALE GENOMIC DNA]</scope>
</reference>
<accession>A0AAV4BGW6</accession>
<dbReference type="Proteomes" id="UP000735302">
    <property type="component" value="Unassembled WGS sequence"/>
</dbReference>
<gene>
    <name evidence="2" type="ORF">PoB_004491300</name>
</gene>
<dbReference type="EMBL" id="BLXT01004955">
    <property type="protein sequence ID" value="GFO18408.1"/>
    <property type="molecule type" value="Genomic_DNA"/>
</dbReference>
<keyword evidence="3" id="KW-1185">Reference proteome</keyword>
<feature type="compositionally biased region" description="Polar residues" evidence="1">
    <location>
        <begin position="136"/>
        <end position="153"/>
    </location>
</feature>
<organism evidence="2 3">
    <name type="scientific">Plakobranchus ocellatus</name>
    <dbReference type="NCBI Taxonomy" id="259542"/>
    <lineage>
        <taxon>Eukaryota</taxon>
        <taxon>Metazoa</taxon>
        <taxon>Spiralia</taxon>
        <taxon>Lophotrochozoa</taxon>
        <taxon>Mollusca</taxon>
        <taxon>Gastropoda</taxon>
        <taxon>Heterobranchia</taxon>
        <taxon>Euthyneura</taxon>
        <taxon>Panpulmonata</taxon>
        <taxon>Sacoglossa</taxon>
        <taxon>Placobranchoidea</taxon>
        <taxon>Plakobranchidae</taxon>
        <taxon>Plakobranchus</taxon>
    </lineage>
</organism>
<evidence type="ECO:0000256" key="1">
    <source>
        <dbReference type="SAM" id="MobiDB-lite"/>
    </source>
</evidence>
<proteinExistence type="predicted"/>
<feature type="region of interest" description="Disordered" evidence="1">
    <location>
        <begin position="128"/>
        <end position="158"/>
    </location>
</feature>
<evidence type="ECO:0000313" key="2">
    <source>
        <dbReference type="EMBL" id="GFO18408.1"/>
    </source>
</evidence>
<comment type="caution">
    <text evidence="2">The sequence shown here is derived from an EMBL/GenBank/DDBJ whole genome shotgun (WGS) entry which is preliminary data.</text>
</comment>